<proteinExistence type="predicted"/>
<comment type="caution">
    <text evidence="1">The sequence shown here is derived from an EMBL/GenBank/DDBJ whole genome shotgun (WGS) entry which is preliminary data.</text>
</comment>
<keyword evidence="2" id="KW-1185">Reference proteome</keyword>
<dbReference type="AlphaFoldDB" id="A0A8T1MB83"/>
<dbReference type="EMBL" id="NIRI02000056">
    <property type="protein sequence ID" value="KAG5446637.1"/>
    <property type="molecule type" value="Genomic_DNA"/>
</dbReference>
<name>A0A8T1MB83_CLOSI</name>
<reference evidence="1 2" key="1">
    <citation type="journal article" date="2018" name="Biotechnol. Adv.">
        <title>Improved genomic resources and new bioinformatic workflow for the carcinogenic parasite Clonorchis sinensis: Biotechnological implications.</title>
        <authorList>
            <person name="Wang D."/>
            <person name="Korhonen P.K."/>
            <person name="Gasser R.B."/>
            <person name="Young N.D."/>
        </authorList>
    </citation>
    <scope>NUCLEOTIDE SEQUENCE [LARGE SCALE GENOMIC DNA]</scope>
    <source>
        <strain evidence="1">Cs-k2</strain>
    </source>
</reference>
<accession>A0A8T1MB83</accession>
<protein>
    <submittedName>
        <fullName evidence="1">Uncharacterized protein</fullName>
    </submittedName>
</protein>
<organism evidence="1 2">
    <name type="scientific">Clonorchis sinensis</name>
    <name type="common">Chinese liver fluke</name>
    <dbReference type="NCBI Taxonomy" id="79923"/>
    <lineage>
        <taxon>Eukaryota</taxon>
        <taxon>Metazoa</taxon>
        <taxon>Spiralia</taxon>
        <taxon>Lophotrochozoa</taxon>
        <taxon>Platyhelminthes</taxon>
        <taxon>Trematoda</taxon>
        <taxon>Digenea</taxon>
        <taxon>Opisthorchiida</taxon>
        <taxon>Opisthorchiata</taxon>
        <taxon>Opisthorchiidae</taxon>
        <taxon>Clonorchis</taxon>
    </lineage>
</organism>
<evidence type="ECO:0000313" key="2">
    <source>
        <dbReference type="Proteomes" id="UP000286415"/>
    </source>
</evidence>
<sequence>MVGLVCYLSTFRLPPSLVRSVPAPPDDSNLQETLGRPVLAPQLNPCVPHTDRAKPACFFPSTPIVKATRIPILHCIVKKFIIKKETLGFIDSVDDVKLATTCRST</sequence>
<reference evidence="1 2" key="2">
    <citation type="journal article" date="2021" name="Genomics">
        <title>High-quality reference genome for Clonorchis sinensis.</title>
        <authorList>
            <person name="Young N.D."/>
            <person name="Stroehlein A.J."/>
            <person name="Kinkar L."/>
            <person name="Wang T."/>
            <person name="Sohn W.M."/>
            <person name="Chang B.C.H."/>
            <person name="Kaur P."/>
            <person name="Weisz D."/>
            <person name="Dudchenko O."/>
            <person name="Aiden E.L."/>
            <person name="Korhonen P.K."/>
            <person name="Gasser R.B."/>
        </authorList>
    </citation>
    <scope>NUCLEOTIDE SEQUENCE [LARGE SCALE GENOMIC DNA]</scope>
    <source>
        <strain evidence="1">Cs-k2</strain>
    </source>
</reference>
<dbReference type="Proteomes" id="UP000286415">
    <property type="component" value="Unassembled WGS sequence"/>
</dbReference>
<gene>
    <name evidence="1" type="ORF">CSKR_203539</name>
</gene>
<evidence type="ECO:0000313" key="1">
    <source>
        <dbReference type="EMBL" id="KAG5446637.1"/>
    </source>
</evidence>